<dbReference type="AlphaFoldDB" id="A0A7W8QSP0"/>
<evidence type="ECO:0000256" key="4">
    <source>
        <dbReference type="ARBA" id="ARBA00022801"/>
    </source>
</evidence>
<dbReference type="InterPro" id="IPR018234">
    <property type="entry name" value="GTP_CycHdrlase_I_CS"/>
</dbReference>
<evidence type="ECO:0000256" key="1">
    <source>
        <dbReference type="ARBA" id="ARBA00001052"/>
    </source>
</evidence>
<organism evidence="7 8">
    <name type="scientific">Nocardiopsis composta</name>
    <dbReference type="NCBI Taxonomy" id="157465"/>
    <lineage>
        <taxon>Bacteria</taxon>
        <taxon>Bacillati</taxon>
        <taxon>Actinomycetota</taxon>
        <taxon>Actinomycetes</taxon>
        <taxon>Streptosporangiales</taxon>
        <taxon>Nocardiopsidaceae</taxon>
        <taxon>Nocardiopsis</taxon>
    </lineage>
</organism>
<evidence type="ECO:0000313" key="7">
    <source>
        <dbReference type="EMBL" id="MBB5435183.1"/>
    </source>
</evidence>
<feature type="binding site" evidence="5">
    <location>
        <position position="93"/>
    </location>
    <ligand>
        <name>Zn(2+)</name>
        <dbReference type="ChEBI" id="CHEBI:29105"/>
    </ligand>
</feature>
<keyword evidence="3 5" id="KW-0554">One-carbon metabolism</keyword>
<keyword evidence="5" id="KW-0479">Metal-binding</keyword>
<protein>
    <recommendedName>
        <fullName evidence="5">GTP cyclohydrolase 1</fullName>
        <ecNumber evidence="5">3.5.4.16</ecNumber>
    </recommendedName>
    <alternativeName>
        <fullName evidence="5">GTP cyclohydrolase I</fullName>
        <shortName evidence="5">GTP-CH-I</shortName>
    </alternativeName>
</protein>
<dbReference type="Gene3D" id="3.30.1130.10">
    <property type="match status" value="1"/>
</dbReference>
<feature type="domain" description="GTP cyclohydrolase I" evidence="6">
    <location>
        <begin position="25"/>
        <end position="196"/>
    </location>
</feature>
<dbReference type="HAMAP" id="MF_00223">
    <property type="entry name" value="FolE"/>
    <property type="match status" value="1"/>
</dbReference>
<dbReference type="InterPro" id="IPR043134">
    <property type="entry name" value="GTP-CH-I_N"/>
</dbReference>
<dbReference type="Proteomes" id="UP000572635">
    <property type="component" value="Unassembled WGS sequence"/>
</dbReference>
<dbReference type="FunFam" id="3.30.1130.10:FF:000001">
    <property type="entry name" value="GTP cyclohydrolase 1"/>
    <property type="match status" value="1"/>
</dbReference>
<dbReference type="NCBIfam" id="NF006825">
    <property type="entry name" value="PRK09347.1-2"/>
    <property type="match status" value="1"/>
</dbReference>
<name>A0A7W8QSP0_9ACTN</name>
<dbReference type="NCBIfam" id="NF006826">
    <property type="entry name" value="PRK09347.1-3"/>
    <property type="match status" value="1"/>
</dbReference>
<proteinExistence type="inferred from homology"/>
<feature type="binding site" evidence="5">
    <location>
        <position position="90"/>
    </location>
    <ligand>
        <name>Zn(2+)</name>
        <dbReference type="ChEBI" id="CHEBI:29105"/>
    </ligand>
</feature>
<keyword evidence="8" id="KW-1185">Reference proteome</keyword>
<feature type="binding site" evidence="5">
    <location>
        <position position="161"/>
    </location>
    <ligand>
        <name>Zn(2+)</name>
        <dbReference type="ChEBI" id="CHEBI:29105"/>
    </ligand>
</feature>
<dbReference type="PANTHER" id="PTHR11109:SF7">
    <property type="entry name" value="GTP CYCLOHYDROLASE 1"/>
    <property type="match status" value="1"/>
</dbReference>
<gene>
    <name evidence="5" type="primary">folE</name>
    <name evidence="7" type="ORF">HDA36_005267</name>
</gene>
<dbReference type="PROSITE" id="PS00859">
    <property type="entry name" value="GTP_CYCLOHYDROL_1_1"/>
    <property type="match status" value="1"/>
</dbReference>
<dbReference type="SUPFAM" id="SSF55620">
    <property type="entry name" value="Tetrahydrobiopterin biosynthesis enzymes-like"/>
    <property type="match status" value="1"/>
</dbReference>
<keyword evidence="5" id="KW-0342">GTP-binding</keyword>
<keyword evidence="5" id="KW-0862">Zinc</keyword>
<dbReference type="UniPathway" id="UPA00848">
    <property type="reaction ID" value="UER00151"/>
</dbReference>
<dbReference type="Gene3D" id="1.10.286.10">
    <property type="match status" value="1"/>
</dbReference>
<dbReference type="GO" id="GO:0005525">
    <property type="term" value="F:GTP binding"/>
    <property type="evidence" value="ECO:0007669"/>
    <property type="project" value="UniProtKB-KW"/>
</dbReference>
<evidence type="ECO:0000256" key="2">
    <source>
        <dbReference type="ARBA" id="ARBA00005080"/>
    </source>
</evidence>
<dbReference type="GO" id="GO:0003934">
    <property type="term" value="F:GTP cyclohydrolase I activity"/>
    <property type="evidence" value="ECO:0007669"/>
    <property type="project" value="UniProtKB-UniRule"/>
</dbReference>
<dbReference type="Pfam" id="PF01227">
    <property type="entry name" value="GTP_cyclohydroI"/>
    <property type="match status" value="1"/>
</dbReference>
<dbReference type="InterPro" id="IPR001474">
    <property type="entry name" value="GTP_CycHdrlase_I"/>
</dbReference>
<evidence type="ECO:0000256" key="3">
    <source>
        <dbReference type="ARBA" id="ARBA00022563"/>
    </source>
</evidence>
<reference evidence="7 8" key="1">
    <citation type="submission" date="2020-08" db="EMBL/GenBank/DDBJ databases">
        <title>Sequencing the genomes of 1000 actinobacteria strains.</title>
        <authorList>
            <person name="Klenk H.-P."/>
        </authorList>
    </citation>
    <scope>NUCLEOTIDE SEQUENCE [LARGE SCALE GENOMIC DNA]</scope>
    <source>
        <strain evidence="7 8">DSM 44551</strain>
    </source>
</reference>
<dbReference type="GO" id="GO:0008270">
    <property type="term" value="F:zinc ion binding"/>
    <property type="evidence" value="ECO:0007669"/>
    <property type="project" value="UniProtKB-UniRule"/>
</dbReference>
<comment type="caution">
    <text evidence="7">The sequence shown here is derived from an EMBL/GenBank/DDBJ whole genome shotgun (WGS) entry which is preliminary data.</text>
</comment>
<dbReference type="GO" id="GO:0005737">
    <property type="term" value="C:cytoplasm"/>
    <property type="evidence" value="ECO:0007669"/>
    <property type="project" value="TreeGrafter"/>
</dbReference>
<accession>A0A7W8QSP0</accession>
<comment type="catalytic activity">
    <reaction evidence="1 5">
        <text>GTP + H2O = 7,8-dihydroneopterin 3'-triphosphate + formate + H(+)</text>
        <dbReference type="Rhea" id="RHEA:17473"/>
        <dbReference type="ChEBI" id="CHEBI:15377"/>
        <dbReference type="ChEBI" id="CHEBI:15378"/>
        <dbReference type="ChEBI" id="CHEBI:15740"/>
        <dbReference type="ChEBI" id="CHEBI:37565"/>
        <dbReference type="ChEBI" id="CHEBI:58462"/>
        <dbReference type="EC" id="3.5.4.16"/>
    </reaction>
</comment>
<evidence type="ECO:0000313" key="8">
    <source>
        <dbReference type="Proteomes" id="UP000572635"/>
    </source>
</evidence>
<dbReference type="GO" id="GO:0006729">
    <property type="term" value="P:tetrahydrobiopterin biosynthetic process"/>
    <property type="evidence" value="ECO:0007669"/>
    <property type="project" value="TreeGrafter"/>
</dbReference>
<dbReference type="InterPro" id="IPR020602">
    <property type="entry name" value="GTP_CycHdrlase_I_dom"/>
</dbReference>
<sequence length="201" mass="22153">MTVETRPPATTITPDTARFDSEAAERAAADFLAALGVDTASESTRRTPRRMAEAFIELLSPAGFDLTTFPNERGYRQLVLERDIPFTSLCEHHMMPFRGTAHVGYLPGARMLGLSKLARVVDLFARRPQVQESLTQQIADWLHDRLTPAGVGVVVQAEHTCMTLRGARAAGTSTVTSALQGVLLTDARAREEFFLLAREQR</sequence>
<dbReference type="PANTHER" id="PTHR11109">
    <property type="entry name" value="GTP CYCLOHYDROLASE I"/>
    <property type="match status" value="1"/>
</dbReference>
<evidence type="ECO:0000259" key="6">
    <source>
        <dbReference type="Pfam" id="PF01227"/>
    </source>
</evidence>
<dbReference type="InterPro" id="IPR043133">
    <property type="entry name" value="GTP-CH-I_C/QueF"/>
</dbReference>
<dbReference type="RefSeq" id="WP_184396731.1">
    <property type="nucleotide sequence ID" value="NZ_BAAAJD010000105.1"/>
</dbReference>
<comment type="pathway">
    <text evidence="2 5">Cofactor biosynthesis; 7,8-dihydroneopterin triphosphate biosynthesis; 7,8-dihydroneopterin triphosphate from GTP: step 1/1.</text>
</comment>
<dbReference type="GO" id="GO:0006730">
    <property type="term" value="P:one-carbon metabolic process"/>
    <property type="evidence" value="ECO:0007669"/>
    <property type="project" value="UniProtKB-UniRule"/>
</dbReference>
<dbReference type="EMBL" id="JACHDB010000001">
    <property type="protein sequence ID" value="MBB5435183.1"/>
    <property type="molecule type" value="Genomic_DNA"/>
</dbReference>
<keyword evidence="4 5" id="KW-0378">Hydrolase</keyword>
<dbReference type="GO" id="GO:0046654">
    <property type="term" value="P:tetrahydrofolate biosynthetic process"/>
    <property type="evidence" value="ECO:0007669"/>
    <property type="project" value="UniProtKB-UniRule"/>
</dbReference>
<comment type="subunit">
    <text evidence="5">Homopolymer.</text>
</comment>
<evidence type="ECO:0000256" key="5">
    <source>
        <dbReference type="HAMAP-Rule" id="MF_00223"/>
    </source>
</evidence>
<dbReference type="EC" id="3.5.4.16" evidence="5"/>
<keyword evidence="5" id="KW-0547">Nucleotide-binding</keyword>
<comment type="similarity">
    <text evidence="5">Belongs to the GTP cyclohydrolase I family.</text>
</comment>